<dbReference type="Proteomes" id="UP000226031">
    <property type="component" value="Unassembled WGS sequence"/>
</dbReference>
<feature type="region of interest" description="Disordered" evidence="1">
    <location>
        <begin position="1"/>
        <end position="38"/>
    </location>
</feature>
<evidence type="ECO:0000313" key="3">
    <source>
        <dbReference type="Proteomes" id="UP000226031"/>
    </source>
</evidence>
<sequence>MEHHNPGKFTLTPSNENSGMIATTITMNPSSPKPLSQQHTNLNLNQLLIDTFDKVGKASGAGGLETSKWAVKDGDSLSRYRHRSNPGQHQQQPLPQQKQFSNSGSQRTGTNHIAMQDSQQPPRLSSPHQYEDGWSESRGREMEVNRGTGDAAPSSFKITTSTRDGDATRVLRVTDVGMDVDMSSLHALVGQCIDPGLERIVDVWEVGDVG</sequence>
<evidence type="ECO:0000256" key="1">
    <source>
        <dbReference type="SAM" id="MobiDB-lite"/>
    </source>
</evidence>
<feature type="compositionally biased region" description="Polar residues" evidence="1">
    <location>
        <begin position="100"/>
        <end position="128"/>
    </location>
</feature>
<feature type="region of interest" description="Disordered" evidence="1">
    <location>
        <begin position="77"/>
        <end position="160"/>
    </location>
</feature>
<evidence type="ECO:0000313" key="2">
    <source>
        <dbReference type="EMBL" id="PGH35642.1"/>
    </source>
</evidence>
<dbReference type="EMBL" id="PDND01000018">
    <property type="protein sequence ID" value="PGH35642.1"/>
    <property type="molecule type" value="Genomic_DNA"/>
</dbReference>
<organism evidence="2 3">
    <name type="scientific">[Emmonsia] crescens</name>
    <dbReference type="NCBI Taxonomy" id="73230"/>
    <lineage>
        <taxon>Eukaryota</taxon>
        <taxon>Fungi</taxon>
        <taxon>Dikarya</taxon>
        <taxon>Ascomycota</taxon>
        <taxon>Pezizomycotina</taxon>
        <taxon>Eurotiomycetes</taxon>
        <taxon>Eurotiomycetidae</taxon>
        <taxon>Onygenales</taxon>
        <taxon>Ajellomycetaceae</taxon>
        <taxon>Emergomyces</taxon>
    </lineage>
</organism>
<feature type="compositionally biased region" description="Low complexity" evidence="1">
    <location>
        <begin position="86"/>
        <end position="99"/>
    </location>
</feature>
<keyword evidence="3" id="KW-1185">Reference proteome</keyword>
<proteinExistence type="predicted"/>
<name>A0A2B7ZRL7_9EURO</name>
<feature type="compositionally biased region" description="Polar residues" evidence="1">
    <location>
        <begin position="11"/>
        <end position="34"/>
    </location>
</feature>
<feature type="compositionally biased region" description="Basic and acidic residues" evidence="1">
    <location>
        <begin position="129"/>
        <end position="144"/>
    </location>
</feature>
<dbReference type="AlphaFoldDB" id="A0A2B7ZRL7"/>
<dbReference type="VEuPathDB" id="FungiDB:EMCG_03472"/>
<dbReference type="STRING" id="73230.A0A2B7ZRL7"/>
<accession>A0A2B7ZRL7</accession>
<comment type="caution">
    <text evidence="2">The sequence shown here is derived from an EMBL/GenBank/DDBJ whole genome shotgun (WGS) entry which is preliminary data.</text>
</comment>
<reference evidence="2 3" key="1">
    <citation type="submission" date="2017-10" db="EMBL/GenBank/DDBJ databases">
        <title>Comparative genomics in systemic dimorphic fungi from Ajellomycetaceae.</title>
        <authorList>
            <person name="Munoz J.F."/>
            <person name="Mcewen J.G."/>
            <person name="Clay O.K."/>
            <person name="Cuomo C.A."/>
        </authorList>
    </citation>
    <scope>NUCLEOTIDE SEQUENCE [LARGE SCALE GENOMIC DNA]</scope>
    <source>
        <strain evidence="2 3">UAMH4076</strain>
    </source>
</reference>
<gene>
    <name evidence="2" type="ORF">GX50_01490</name>
</gene>
<protein>
    <submittedName>
        <fullName evidence="2">Uncharacterized protein</fullName>
    </submittedName>
</protein>